<name>A0ABN0XGF5_9ALTE</name>
<evidence type="ECO:0000313" key="6">
    <source>
        <dbReference type="EMBL" id="GAA0363569.1"/>
    </source>
</evidence>
<evidence type="ECO:0000313" key="7">
    <source>
        <dbReference type="Proteomes" id="UP001501757"/>
    </source>
</evidence>
<evidence type="ECO:0000256" key="1">
    <source>
        <dbReference type="ARBA" id="ARBA00004141"/>
    </source>
</evidence>
<keyword evidence="4 5" id="KW-0472">Membrane</keyword>
<gene>
    <name evidence="6" type="ORF">GCM10009092_29980</name>
</gene>
<organism evidence="6 7">
    <name type="scientific">Bowmanella denitrificans</name>
    <dbReference type="NCBI Taxonomy" id="366582"/>
    <lineage>
        <taxon>Bacteria</taxon>
        <taxon>Pseudomonadati</taxon>
        <taxon>Pseudomonadota</taxon>
        <taxon>Gammaproteobacteria</taxon>
        <taxon>Alteromonadales</taxon>
        <taxon>Alteromonadaceae</taxon>
        <taxon>Bowmanella</taxon>
    </lineage>
</organism>
<feature type="transmembrane region" description="Helical" evidence="5">
    <location>
        <begin position="98"/>
        <end position="118"/>
    </location>
</feature>
<accession>A0ABN0XGF5</accession>
<evidence type="ECO:0000256" key="3">
    <source>
        <dbReference type="ARBA" id="ARBA00022989"/>
    </source>
</evidence>
<dbReference type="Proteomes" id="UP001501757">
    <property type="component" value="Unassembled WGS sequence"/>
</dbReference>
<proteinExistence type="predicted"/>
<comment type="caution">
    <text evidence="6">The sequence shown here is derived from an EMBL/GenBank/DDBJ whole genome shotgun (WGS) entry which is preliminary data.</text>
</comment>
<keyword evidence="3 5" id="KW-1133">Transmembrane helix</keyword>
<evidence type="ECO:0000256" key="5">
    <source>
        <dbReference type="SAM" id="Phobius"/>
    </source>
</evidence>
<reference evidence="6 7" key="1">
    <citation type="journal article" date="2019" name="Int. J. Syst. Evol. Microbiol.">
        <title>The Global Catalogue of Microorganisms (GCM) 10K type strain sequencing project: providing services to taxonomists for standard genome sequencing and annotation.</title>
        <authorList>
            <consortium name="The Broad Institute Genomics Platform"/>
            <consortium name="The Broad Institute Genome Sequencing Center for Infectious Disease"/>
            <person name="Wu L."/>
            <person name="Ma J."/>
        </authorList>
    </citation>
    <scope>NUCLEOTIDE SEQUENCE [LARGE SCALE GENOMIC DNA]</scope>
    <source>
        <strain evidence="6 7">JCM 13378</strain>
    </source>
</reference>
<feature type="transmembrane region" description="Helical" evidence="5">
    <location>
        <begin position="43"/>
        <end position="62"/>
    </location>
</feature>
<dbReference type="EMBL" id="BAAAEI010000017">
    <property type="protein sequence ID" value="GAA0363569.1"/>
    <property type="molecule type" value="Genomic_DNA"/>
</dbReference>
<dbReference type="RefSeq" id="WP_343846010.1">
    <property type="nucleotide sequence ID" value="NZ_BAAAEI010000017.1"/>
</dbReference>
<feature type="transmembrane region" description="Helical" evidence="5">
    <location>
        <begin position="67"/>
        <end position="86"/>
    </location>
</feature>
<keyword evidence="2 5" id="KW-0812">Transmembrane</keyword>
<sequence length="122" mass="13100">MNILLWILQVLLAVHTAIGALWKFSNPAQGMPSLAAIPNAAWLGLGVLELLCSLCLVLPLLYKPGAILAPFASLVIAASMLLFSLLHWQSGEANAGPLYYWLTVAVLCVFISYGRLVLAPVK</sequence>
<dbReference type="Pfam" id="PF13564">
    <property type="entry name" value="DoxX_2"/>
    <property type="match status" value="1"/>
</dbReference>
<keyword evidence="7" id="KW-1185">Reference proteome</keyword>
<protein>
    <submittedName>
        <fullName evidence="6">DoxX family protein</fullName>
    </submittedName>
</protein>
<dbReference type="InterPro" id="IPR032808">
    <property type="entry name" value="DoxX"/>
</dbReference>
<evidence type="ECO:0000256" key="4">
    <source>
        <dbReference type="ARBA" id="ARBA00023136"/>
    </source>
</evidence>
<comment type="subcellular location">
    <subcellularLocation>
        <location evidence="1">Membrane</location>
        <topology evidence="1">Multi-pass membrane protein</topology>
    </subcellularLocation>
</comment>
<evidence type="ECO:0000256" key="2">
    <source>
        <dbReference type="ARBA" id="ARBA00022692"/>
    </source>
</evidence>